<comment type="caution">
    <text evidence="3">The sequence shown here is derived from an EMBL/GenBank/DDBJ whole genome shotgun (WGS) entry which is preliminary data.</text>
</comment>
<dbReference type="OrthoDB" id="111144at2"/>
<dbReference type="InterPro" id="IPR011010">
    <property type="entry name" value="DNA_brk_join_enz"/>
</dbReference>
<dbReference type="InterPro" id="IPR002104">
    <property type="entry name" value="Integrase_catalytic"/>
</dbReference>
<keyword evidence="4" id="KW-1185">Reference proteome</keyword>
<organism evidence="3 4">
    <name type="scientific">Cohnella endophytica</name>
    <dbReference type="NCBI Taxonomy" id="2419778"/>
    <lineage>
        <taxon>Bacteria</taxon>
        <taxon>Bacillati</taxon>
        <taxon>Bacillota</taxon>
        <taxon>Bacilli</taxon>
        <taxon>Bacillales</taxon>
        <taxon>Paenibacillaceae</taxon>
        <taxon>Cohnella</taxon>
    </lineage>
</organism>
<dbReference type="InterPro" id="IPR013762">
    <property type="entry name" value="Integrase-like_cat_sf"/>
</dbReference>
<evidence type="ECO:0000256" key="1">
    <source>
        <dbReference type="ARBA" id="ARBA00023172"/>
    </source>
</evidence>
<dbReference type="GO" id="GO:0006310">
    <property type="term" value="P:DNA recombination"/>
    <property type="evidence" value="ECO:0007669"/>
    <property type="project" value="UniProtKB-KW"/>
</dbReference>
<dbReference type="EMBL" id="RBZM01000005">
    <property type="protein sequence ID" value="RKP54125.1"/>
    <property type="molecule type" value="Genomic_DNA"/>
</dbReference>
<accession>A0A494XWA1</accession>
<dbReference type="AlphaFoldDB" id="A0A494XWA1"/>
<dbReference type="GO" id="GO:0015074">
    <property type="term" value="P:DNA integration"/>
    <property type="evidence" value="ECO:0007669"/>
    <property type="project" value="InterPro"/>
</dbReference>
<keyword evidence="1" id="KW-0233">DNA recombination</keyword>
<sequence>MNPLVIEIDDSLLSSNLAEKTKRSYRIRLYEFAEYLSRLIDEPIENVNLSMIYYMQYDNDNKIYDQIDSTILDDFFEAHLFKGYFWLASMKSALSTLFKHLSLTSNFENVIASIEFKLEDHKPEPKIKRVLNRQEILKLVMCIIKYSDNVELDCLLFVTLLSTGCRINEILNLKRRDIHSENNVFF</sequence>
<evidence type="ECO:0000259" key="2">
    <source>
        <dbReference type="PROSITE" id="PS51898"/>
    </source>
</evidence>
<dbReference type="SUPFAM" id="SSF56349">
    <property type="entry name" value="DNA breaking-rejoining enzymes"/>
    <property type="match status" value="1"/>
</dbReference>
<dbReference type="Proteomes" id="UP000282076">
    <property type="component" value="Unassembled WGS sequence"/>
</dbReference>
<dbReference type="Gene3D" id="1.10.443.10">
    <property type="entry name" value="Intergrase catalytic core"/>
    <property type="match status" value="1"/>
</dbReference>
<dbReference type="RefSeq" id="WP_120977230.1">
    <property type="nucleotide sequence ID" value="NZ_RBZM01000005.1"/>
</dbReference>
<evidence type="ECO:0000313" key="4">
    <source>
        <dbReference type="Proteomes" id="UP000282076"/>
    </source>
</evidence>
<proteinExistence type="predicted"/>
<name>A0A494XWA1_9BACL</name>
<evidence type="ECO:0000313" key="3">
    <source>
        <dbReference type="EMBL" id="RKP54125.1"/>
    </source>
</evidence>
<dbReference type="GO" id="GO:0003677">
    <property type="term" value="F:DNA binding"/>
    <property type="evidence" value="ECO:0007669"/>
    <property type="project" value="InterPro"/>
</dbReference>
<feature type="domain" description="Tyr recombinase" evidence="2">
    <location>
        <begin position="126"/>
        <end position="186"/>
    </location>
</feature>
<gene>
    <name evidence="3" type="ORF">D7Z26_12130</name>
</gene>
<protein>
    <submittedName>
        <fullName evidence="3">Site-specific integrase</fullName>
    </submittedName>
</protein>
<reference evidence="3 4" key="1">
    <citation type="submission" date="2018-10" db="EMBL/GenBank/DDBJ databases">
        <title>Cohnella sp. M2MS4P-1, whole genome shotgun sequence.</title>
        <authorList>
            <person name="Tuo L."/>
        </authorList>
    </citation>
    <scope>NUCLEOTIDE SEQUENCE [LARGE SCALE GENOMIC DNA]</scope>
    <source>
        <strain evidence="3 4">M2MS4P-1</strain>
    </source>
</reference>
<dbReference type="PROSITE" id="PS51898">
    <property type="entry name" value="TYR_RECOMBINASE"/>
    <property type="match status" value="1"/>
</dbReference>